<dbReference type="EMBL" id="JRPR02000009">
    <property type="protein sequence ID" value="TLD95397.1"/>
    <property type="molecule type" value="Genomic_DNA"/>
</dbReference>
<protein>
    <recommendedName>
        <fullName evidence="3">Toprim domain-containing protein</fullName>
    </recommendedName>
</protein>
<comment type="caution">
    <text evidence="1">The sequence shown here is derived from an EMBL/GenBank/DDBJ whole genome shotgun (WGS) entry which is preliminary data.</text>
</comment>
<reference evidence="1 2" key="1">
    <citation type="journal article" date="2014" name="Genome Announc.">
        <title>Draft genome sequences of eight enterohepatic helicobacter species isolated from both laboratory and wild rodents.</title>
        <authorList>
            <person name="Sheh A."/>
            <person name="Shen Z."/>
            <person name="Fox J.G."/>
        </authorList>
    </citation>
    <scope>NUCLEOTIDE SEQUENCE [LARGE SCALE GENOMIC DNA]</scope>
    <source>
        <strain evidence="1 2">MIT 09-6949</strain>
    </source>
</reference>
<dbReference type="RefSeq" id="WP_052057954.1">
    <property type="nucleotide sequence ID" value="NZ_JRPR02000009.1"/>
</dbReference>
<organism evidence="1 2">
    <name type="scientific">Helicobacter jaachi</name>
    <dbReference type="NCBI Taxonomy" id="1677920"/>
    <lineage>
        <taxon>Bacteria</taxon>
        <taxon>Pseudomonadati</taxon>
        <taxon>Campylobacterota</taxon>
        <taxon>Epsilonproteobacteria</taxon>
        <taxon>Campylobacterales</taxon>
        <taxon>Helicobacteraceae</taxon>
        <taxon>Helicobacter</taxon>
    </lineage>
</organism>
<accession>A0A4U8T9K8</accession>
<dbReference type="Proteomes" id="UP000029733">
    <property type="component" value="Unassembled WGS sequence"/>
</dbReference>
<dbReference type="AlphaFoldDB" id="A0A4U8T9K8"/>
<name>A0A4U8T9K8_9HELI</name>
<dbReference type="OrthoDB" id="5351803at2"/>
<proteinExistence type="predicted"/>
<dbReference type="InterPro" id="IPR034154">
    <property type="entry name" value="TOPRIM_DnaG/twinkle"/>
</dbReference>
<evidence type="ECO:0008006" key="3">
    <source>
        <dbReference type="Google" id="ProtNLM"/>
    </source>
</evidence>
<gene>
    <name evidence="1" type="ORF">LS71_008295</name>
</gene>
<dbReference type="CDD" id="cd01029">
    <property type="entry name" value="TOPRIM_primases"/>
    <property type="match status" value="1"/>
</dbReference>
<evidence type="ECO:0000313" key="2">
    <source>
        <dbReference type="Proteomes" id="UP000029733"/>
    </source>
</evidence>
<dbReference type="Gene3D" id="3.40.1360.10">
    <property type="match status" value="1"/>
</dbReference>
<sequence>MNSYSSKHFTDLTTLPLHEILMANGYKIDRDKSSINHPCVVNEDKSQKLIITKKGENYLYFNAQDDTDRGNIISFARIRGINLKELIANYDKNISLSNNKDYQFFKQAKDLDSAYYAKQFNQFAPCDIKNNLLLKRRGFDLVYLSDYQNILKQDEHNNLIIPHFKFMKIQNSNVPNGEIKGVFICGYTKRFNLPLTKNKDGTPRDKPLNHITMGNRGIECLNLQKDTTAIKQVVLTESMIDSLSFMQIKNLNPKETLLLSTAGSYSDEQQATLKAILDTLPKARIYLAFDNDEKGLAYSRKIESFIKEENTKKYGREVPLSSIPIIYTPFSKDCNDDLALYNITKLPNLNRNDLNDWVECKMLSYKRIKDSNTKALLLNSIRKVDSLKPISEENRNFFNAMSKHKATRNL</sequence>
<keyword evidence="2" id="KW-1185">Reference proteome</keyword>
<dbReference type="Pfam" id="PF13155">
    <property type="entry name" value="Toprim_2"/>
    <property type="match status" value="1"/>
</dbReference>
<evidence type="ECO:0000313" key="1">
    <source>
        <dbReference type="EMBL" id="TLD95397.1"/>
    </source>
</evidence>
<dbReference type="STRING" id="1677920.LS71_04150"/>